<feature type="domain" description="HNH" evidence="1">
    <location>
        <begin position="10"/>
        <end position="49"/>
    </location>
</feature>
<organism evidence="2 3">
    <name type="scientific">Algimonas ampicilliniresistens</name>
    <dbReference type="NCBI Taxonomy" id="1298735"/>
    <lineage>
        <taxon>Bacteria</taxon>
        <taxon>Pseudomonadati</taxon>
        <taxon>Pseudomonadota</taxon>
        <taxon>Alphaproteobacteria</taxon>
        <taxon>Maricaulales</taxon>
        <taxon>Robiginitomaculaceae</taxon>
        <taxon>Algimonas</taxon>
    </lineage>
</organism>
<evidence type="ECO:0000313" key="3">
    <source>
        <dbReference type="Proteomes" id="UP001161391"/>
    </source>
</evidence>
<name>A0ABQ5V9V8_9PROT</name>
<proteinExistence type="predicted"/>
<accession>A0ABQ5V9V8</accession>
<dbReference type="Proteomes" id="UP001161391">
    <property type="component" value="Unassembled WGS sequence"/>
</dbReference>
<dbReference type="EMBL" id="BSNK01000002">
    <property type="protein sequence ID" value="GLQ24304.1"/>
    <property type="molecule type" value="Genomic_DNA"/>
</dbReference>
<reference evidence="2" key="2">
    <citation type="submission" date="2023-01" db="EMBL/GenBank/DDBJ databases">
        <title>Draft genome sequence of Algimonas ampicilliniresistens strain NBRC 108219.</title>
        <authorList>
            <person name="Sun Q."/>
            <person name="Mori K."/>
        </authorList>
    </citation>
    <scope>NUCLEOTIDE SEQUENCE</scope>
    <source>
        <strain evidence="2">NBRC 108219</strain>
    </source>
</reference>
<reference evidence="2" key="1">
    <citation type="journal article" date="2014" name="Int. J. Syst. Evol. Microbiol.">
        <title>Complete genome of a new Firmicutes species belonging to the dominant human colonic microbiota ('Ruminococcus bicirculans') reveals two chromosomes and a selective capacity to utilize plant glucans.</title>
        <authorList>
            <consortium name="NISC Comparative Sequencing Program"/>
            <person name="Wegmann U."/>
            <person name="Louis P."/>
            <person name="Goesmann A."/>
            <person name="Henrissat B."/>
            <person name="Duncan S.H."/>
            <person name="Flint H.J."/>
        </authorList>
    </citation>
    <scope>NUCLEOTIDE SEQUENCE</scope>
    <source>
        <strain evidence="2">NBRC 108219</strain>
    </source>
</reference>
<dbReference type="InterPro" id="IPR003615">
    <property type="entry name" value="HNH_nuc"/>
</dbReference>
<protein>
    <recommendedName>
        <fullName evidence="1">HNH domain-containing protein</fullName>
    </recommendedName>
</protein>
<gene>
    <name evidence="2" type="ORF">GCM10007853_21780</name>
</gene>
<comment type="caution">
    <text evidence="2">The sequence shown here is derived from an EMBL/GenBank/DDBJ whole genome shotgun (WGS) entry which is preliminary data.</text>
</comment>
<evidence type="ECO:0000313" key="2">
    <source>
        <dbReference type="EMBL" id="GLQ24304.1"/>
    </source>
</evidence>
<dbReference type="InterPro" id="IPR002711">
    <property type="entry name" value="HNH"/>
</dbReference>
<keyword evidence="3" id="KW-1185">Reference proteome</keyword>
<dbReference type="CDD" id="cd00085">
    <property type="entry name" value="HNHc"/>
    <property type="match status" value="1"/>
</dbReference>
<sequence>MSQGALSDICPVCDRPLGRKRERHHIIPKSKGGREVVEVHPICHRKIHRVFTNAELAALGSIDMLKAYPDMAAFIRWLANKPPDFHAPTR</sequence>
<dbReference type="RefSeq" id="WP_284390572.1">
    <property type="nucleotide sequence ID" value="NZ_BSNK01000002.1"/>
</dbReference>
<evidence type="ECO:0000259" key="1">
    <source>
        <dbReference type="Pfam" id="PF01844"/>
    </source>
</evidence>
<dbReference type="Pfam" id="PF01844">
    <property type="entry name" value="HNH"/>
    <property type="match status" value="1"/>
</dbReference>